<feature type="transmembrane region" description="Helical" evidence="7">
    <location>
        <begin position="12"/>
        <end position="31"/>
    </location>
</feature>
<evidence type="ECO:0000256" key="4">
    <source>
        <dbReference type="ARBA" id="ARBA00022692"/>
    </source>
</evidence>
<evidence type="ECO:0000313" key="9">
    <source>
        <dbReference type="EMBL" id="MBC5722746.1"/>
    </source>
</evidence>
<dbReference type="AlphaFoldDB" id="A0A8J6J0E1"/>
<feature type="transmembrane region" description="Helical" evidence="7">
    <location>
        <begin position="126"/>
        <end position="146"/>
    </location>
</feature>
<feature type="transmembrane region" description="Helical" evidence="7">
    <location>
        <begin position="319"/>
        <end position="340"/>
    </location>
</feature>
<feature type="transmembrane region" description="Helical" evidence="7">
    <location>
        <begin position="247"/>
        <end position="270"/>
    </location>
</feature>
<name>A0A8J6J0E1_9FIRM</name>
<dbReference type="Pfam" id="PF01757">
    <property type="entry name" value="Acyl_transf_3"/>
    <property type="match status" value="1"/>
</dbReference>
<gene>
    <name evidence="9" type="ORF">H8S11_07975</name>
</gene>
<organism evidence="9 10">
    <name type="scientific">Flintibacter hominis</name>
    <dbReference type="NCBI Taxonomy" id="2763048"/>
    <lineage>
        <taxon>Bacteria</taxon>
        <taxon>Bacillati</taxon>
        <taxon>Bacillota</taxon>
        <taxon>Clostridia</taxon>
        <taxon>Eubacteriales</taxon>
        <taxon>Flintibacter</taxon>
    </lineage>
</organism>
<keyword evidence="6 7" id="KW-0472">Membrane</keyword>
<evidence type="ECO:0000256" key="3">
    <source>
        <dbReference type="ARBA" id="ARBA00022475"/>
    </source>
</evidence>
<evidence type="ECO:0000256" key="6">
    <source>
        <dbReference type="ARBA" id="ARBA00023136"/>
    </source>
</evidence>
<dbReference type="PANTHER" id="PTHR40074:SF2">
    <property type="entry name" value="O-ACETYLTRANSFERASE WECH"/>
    <property type="match status" value="1"/>
</dbReference>
<dbReference type="GO" id="GO:0005886">
    <property type="term" value="C:plasma membrane"/>
    <property type="evidence" value="ECO:0007669"/>
    <property type="project" value="UniProtKB-SubCell"/>
</dbReference>
<dbReference type="EMBL" id="JACOPO010000004">
    <property type="protein sequence ID" value="MBC5722746.1"/>
    <property type="molecule type" value="Genomic_DNA"/>
</dbReference>
<feature type="domain" description="Acyltransferase 3" evidence="8">
    <location>
        <begin position="42"/>
        <end position="337"/>
    </location>
</feature>
<feature type="transmembrane region" description="Helical" evidence="7">
    <location>
        <begin position="158"/>
        <end position="179"/>
    </location>
</feature>
<dbReference type="GO" id="GO:0009246">
    <property type="term" value="P:enterobacterial common antigen biosynthetic process"/>
    <property type="evidence" value="ECO:0007669"/>
    <property type="project" value="TreeGrafter"/>
</dbReference>
<keyword evidence="5 7" id="KW-1133">Transmembrane helix</keyword>
<reference evidence="9" key="1">
    <citation type="submission" date="2020-08" db="EMBL/GenBank/DDBJ databases">
        <title>Genome public.</title>
        <authorList>
            <person name="Liu C."/>
            <person name="Sun Q."/>
        </authorList>
    </citation>
    <scope>NUCLEOTIDE SEQUENCE</scope>
    <source>
        <strain evidence="9">NSJ-23</strain>
    </source>
</reference>
<evidence type="ECO:0000256" key="2">
    <source>
        <dbReference type="ARBA" id="ARBA00007400"/>
    </source>
</evidence>
<feature type="transmembrane region" description="Helical" evidence="7">
    <location>
        <begin position="282"/>
        <end position="307"/>
    </location>
</feature>
<comment type="subcellular location">
    <subcellularLocation>
        <location evidence="1">Cell membrane</location>
        <topology evidence="1">Multi-pass membrane protein</topology>
    </subcellularLocation>
</comment>
<comment type="similarity">
    <text evidence="2">Belongs to the acyltransferase 3 family.</text>
</comment>
<feature type="transmembrane region" description="Helical" evidence="7">
    <location>
        <begin position="191"/>
        <end position="209"/>
    </location>
</feature>
<feature type="transmembrane region" description="Helical" evidence="7">
    <location>
        <begin position="80"/>
        <end position="106"/>
    </location>
</feature>
<accession>A0A8J6J0E1</accession>
<dbReference type="InterPro" id="IPR002656">
    <property type="entry name" value="Acyl_transf_3_dom"/>
</dbReference>
<comment type="caution">
    <text evidence="9">The sequence shown here is derived from an EMBL/GenBank/DDBJ whole genome shotgun (WGS) entry which is preliminary data.</text>
</comment>
<dbReference type="Proteomes" id="UP000628736">
    <property type="component" value="Unassembled WGS sequence"/>
</dbReference>
<evidence type="ECO:0000256" key="5">
    <source>
        <dbReference type="ARBA" id="ARBA00022989"/>
    </source>
</evidence>
<evidence type="ECO:0000256" key="7">
    <source>
        <dbReference type="SAM" id="Phobius"/>
    </source>
</evidence>
<keyword evidence="10" id="KW-1185">Reference proteome</keyword>
<dbReference type="GO" id="GO:0016413">
    <property type="term" value="F:O-acetyltransferase activity"/>
    <property type="evidence" value="ECO:0007669"/>
    <property type="project" value="TreeGrafter"/>
</dbReference>
<keyword evidence="9" id="KW-0012">Acyltransferase</keyword>
<keyword evidence="9" id="KW-0808">Transferase</keyword>
<keyword evidence="4 7" id="KW-0812">Transmembrane</keyword>
<dbReference type="RefSeq" id="WP_186852771.1">
    <property type="nucleotide sequence ID" value="NZ_JACOPO010000004.1"/>
</dbReference>
<feature type="transmembrane region" description="Helical" evidence="7">
    <location>
        <begin position="221"/>
        <end position="241"/>
    </location>
</feature>
<evidence type="ECO:0000256" key="1">
    <source>
        <dbReference type="ARBA" id="ARBA00004651"/>
    </source>
</evidence>
<protein>
    <submittedName>
        <fullName evidence="9">Acyltransferase family protein</fullName>
    </submittedName>
</protein>
<dbReference type="PANTHER" id="PTHR40074">
    <property type="entry name" value="O-ACETYLTRANSFERASE WECH"/>
    <property type="match status" value="1"/>
</dbReference>
<evidence type="ECO:0000259" key="8">
    <source>
        <dbReference type="Pfam" id="PF01757"/>
    </source>
</evidence>
<keyword evidence="3" id="KW-1003">Cell membrane</keyword>
<feature type="transmembrane region" description="Helical" evidence="7">
    <location>
        <begin position="51"/>
        <end position="68"/>
    </location>
</feature>
<proteinExistence type="inferred from homology"/>
<evidence type="ECO:0000313" key="10">
    <source>
        <dbReference type="Proteomes" id="UP000628736"/>
    </source>
</evidence>
<sequence>MAKGDRNLGWPGFFRAFTVLCAIMLLLAQEGQGGVAVGSGPWQVLSVYEGLTSWTVPALFMLWGMFALEEGKPRLASSMLGLALPAFCLLVFWGALYAVAAHLLGGGALSWSGVWAALVSAAKGNTYHHLWVLYPLIGLYLVHPVIHRFTSSASRGEVRYFLILCFLFASLLPLWSAYHPNSLLAAQLERLRVHLVLGWVGCYVAGWYLRHYTIGRVPEFILYLLGILGMVFTLMGNTLFGGGRELWYLYTSPNVVLTALALCVLFRYVLGISEERSRRRSVYELGSYAFGIYLFHQLWVLVFRWFGFSVLDLSPVISVPFFALVFFLLSIPFAWLVSLIPGVGTKLT</sequence>